<evidence type="ECO:0000313" key="1">
    <source>
        <dbReference type="EMBL" id="KAG0430331.1"/>
    </source>
</evidence>
<dbReference type="Proteomes" id="UP000805193">
    <property type="component" value="Unassembled WGS sequence"/>
</dbReference>
<name>A0AC60Q8R0_IXOPE</name>
<comment type="caution">
    <text evidence="1">The sequence shown here is derived from an EMBL/GenBank/DDBJ whole genome shotgun (WGS) entry which is preliminary data.</text>
</comment>
<protein>
    <submittedName>
        <fullName evidence="1">Uncharacterized protein</fullName>
    </submittedName>
</protein>
<gene>
    <name evidence="1" type="ORF">HPB47_022783</name>
</gene>
<organism evidence="1 2">
    <name type="scientific">Ixodes persulcatus</name>
    <name type="common">Taiga tick</name>
    <dbReference type="NCBI Taxonomy" id="34615"/>
    <lineage>
        <taxon>Eukaryota</taxon>
        <taxon>Metazoa</taxon>
        <taxon>Ecdysozoa</taxon>
        <taxon>Arthropoda</taxon>
        <taxon>Chelicerata</taxon>
        <taxon>Arachnida</taxon>
        <taxon>Acari</taxon>
        <taxon>Parasitiformes</taxon>
        <taxon>Ixodida</taxon>
        <taxon>Ixodoidea</taxon>
        <taxon>Ixodidae</taxon>
        <taxon>Ixodinae</taxon>
        <taxon>Ixodes</taxon>
    </lineage>
</organism>
<proteinExistence type="predicted"/>
<reference evidence="1 2" key="1">
    <citation type="journal article" date="2020" name="Cell">
        <title>Large-Scale Comparative Analyses of Tick Genomes Elucidate Their Genetic Diversity and Vector Capacities.</title>
        <authorList>
            <consortium name="Tick Genome and Microbiome Consortium (TIGMIC)"/>
            <person name="Jia N."/>
            <person name="Wang J."/>
            <person name="Shi W."/>
            <person name="Du L."/>
            <person name="Sun Y."/>
            <person name="Zhan W."/>
            <person name="Jiang J.F."/>
            <person name="Wang Q."/>
            <person name="Zhang B."/>
            <person name="Ji P."/>
            <person name="Bell-Sakyi L."/>
            <person name="Cui X.M."/>
            <person name="Yuan T.T."/>
            <person name="Jiang B.G."/>
            <person name="Yang W.F."/>
            <person name="Lam T.T."/>
            <person name="Chang Q.C."/>
            <person name="Ding S.J."/>
            <person name="Wang X.J."/>
            <person name="Zhu J.G."/>
            <person name="Ruan X.D."/>
            <person name="Zhao L."/>
            <person name="Wei J.T."/>
            <person name="Ye R.Z."/>
            <person name="Que T.C."/>
            <person name="Du C.H."/>
            <person name="Zhou Y.H."/>
            <person name="Cheng J.X."/>
            <person name="Dai P.F."/>
            <person name="Guo W.B."/>
            <person name="Han X.H."/>
            <person name="Huang E.J."/>
            <person name="Li L.F."/>
            <person name="Wei W."/>
            <person name="Gao Y.C."/>
            <person name="Liu J.Z."/>
            <person name="Shao H.Z."/>
            <person name="Wang X."/>
            <person name="Wang C.C."/>
            <person name="Yang T.C."/>
            <person name="Huo Q.B."/>
            <person name="Li W."/>
            <person name="Chen H.Y."/>
            <person name="Chen S.E."/>
            <person name="Zhou L.G."/>
            <person name="Ni X.B."/>
            <person name="Tian J.H."/>
            <person name="Sheng Y."/>
            <person name="Liu T."/>
            <person name="Pan Y.S."/>
            <person name="Xia L.Y."/>
            <person name="Li J."/>
            <person name="Zhao F."/>
            <person name="Cao W.C."/>
        </authorList>
    </citation>
    <scope>NUCLEOTIDE SEQUENCE [LARGE SCALE GENOMIC DNA]</scope>
    <source>
        <strain evidence="1">Iper-2018</strain>
    </source>
</reference>
<sequence>MKQERAADGFGSCRPPPTTNEPRRSGLAILIQNSPRRIPAYISAAKASQPRKQTKPKLGGAQKKHDSASGRRRPCATRNEASAVPPLARDHINININTTTTNPTSTHRPVEEES</sequence>
<accession>A0AC60Q8R0</accession>
<dbReference type="EMBL" id="JABSTQ010009335">
    <property type="protein sequence ID" value="KAG0430331.1"/>
    <property type="molecule type" value="Genomic_DNA"/>
</dbReference>
<evidence type="ECO:0000313" key="2">
    <source>
        <dbReference type="Proteomes" id="UP000805193"/>
    </source>
</evidence>
<keyword evidence="2" id="KW-1185">Reference proteome</keyword>